<accession>A0ACB9QLH2</accession>
<organism evidence="1 2">
    <name type="scientific">Melastoma candidum</name>
    <dbReference type="NCBI Taxonomy" id="119954"/>
    <lineage>
        <taxon>Eukaryota</taxon>
        <taxon>Viridiplantae</taxon>
        <taxon>Streptophyta</taxon>
        <taxon>Embryophyta</taxon>
        <taxon>Tracheophyta</taxon>
        <taxon>Spermatophyta</taxon>
        <taxon>Magnoliopsida</taxon>
        <taxon>eudicotyledons</taxon>
        <taxon>Gunneridae</taxon>
        <taxon>Pentapetalae</taxon>
        <taxon>rosids</taxon>
        <taxon>malvids</taxon>
        <taxon>Myrtales</taxon>
        <taxon>Melastomataceae</taxon>
        <taxon>Melastomatoideae</taxon>
        <taxon>Melastomateae</taxon>
        <taxon>Melastoma</taxon>
    </lineage>
</organism>
<protein>
    <submittedName>
        <fullName evidence="1">Uncharacterized protein</fullName>
    </submittedName>
</protein>
<dbReference type="Proteomes" id="UP001057402">
    <property type="component" value="Chromosome 6"/>
</dbReference>
<evidence type="ECO:0000313" key="1">
    <source>
        <dbReference type="EMBL" id="KAI4364508.1"/>
    </source>
</evidence>
<keyword evidence="2" id="KW-1185">Reference proteome</keyword>
<comment type="caution">
    <text evidence="1">The sequence shown here is derived from an EMBL/GenBank/DDBJ whole genome shotgun (WGS) entry which is preliminary data.</text>
</comment>
<dbReference type="EMBL" id="CM042885">
    <property type="protein sequence ID" value="KAI4364508.1"/>
    <property type="molecule type" value="Genomic_DNA"/>
</dbReference>
<evidence type="ECO:0000313" key="2">
    <source>
        <dbReference type="Proteomes" id="UP001057402"/>
    </source>
</evidence>
<gene>
    <name evidence="1" type="ORF">MLD38_020589</name>
</gene>
<reference evidence="2" key="1">
    <citation type="journal article" date="2023" name="Front. Plant Sci.">
        <title>Chromosomal-level genome assembly of Melastoma candidum provides insights into trichome evolution.</title>
        <authorList>
            <person name="Zhong Y."/>
            <person name="Wu W."/>
            <person name="Sun C."/>
            <person name="Zou P."/>
            <person name="Liu Y."/>
            <person name="Dai S."/>
            <person name="Zhou R."/>
        </authorList>
    </citation>
    <scope>NUCLEOTIDE SEQUENCE [LARGE SCALE GENOMIC DNA]</scope>
</reference>
<sequence length="442" mass="50606">MSTGQESSGVETDLLSTLPKDIFDLLLCYLPIDDAVSTGILSKIWQHKWKTIPDVFFDTDCFAVVDDKVKASCNEQKLVEAINWVLENHSGEIIRFYVTHPNLNPVDDVIHEWIQRLSSCPLEVFALDLSARRHGRYKVHPALLKLKRLTVLELWCCSIDHFPATFGRLRNLKYLHLFLTPMSQDKFEYLVKSCPIWRWWSTETWSLISPLSRSMHRGSSLLRSQKSEKWPPVNACNLSGLFQILANLQTLHIKKNFLKYLIHRYVPERLSTPFPSMTWLAVETDPTSKKEIRGILCMLKSFPHLKRLTILFRGGRDLDEGAEKYFLHDEHKGLELPEVHLVEAVGFSDCFSELNLLELILPTSMNLRRLSVVDSISSKGSCPIEETTRRLKLVLGKAKATIVRRESCRGTCPTLVYMGLNDLKVSRIPASIIESPPNPQVI</sequence>
<proteinExistence type="predicted"/>
<name>A0ACB9QLH2_9MYRT</name>